<gene>
    <name evidence="2" type="ORF">A2368_00705</name>
</gene>
<dbReference type="NCBIfam" id="NF033573">
    <property type="entry name" value="transpos_IS200"/>
    <property type="match status" value="1"/>
</dbReference>
<dbReference type="GO" id="GO:0003677">
    <property type="term" value="F:DNA binding"/>
    <property type="evidence" value="ECO:0007669"/>
    <property type="project" value="InterPro"/>
</dbReference>
<evidence type="ECO:0000313" key="3">
    <source>
        <dbReference type="Proteomes" id="UP000176682"/>
    </source>
</evidence>
<organism evidence="2 3">
    <name type="scientific">Candidatus Collierbacteria bacterium RIFOXYB1_FULL_49_13</name>
    <dbReference type="NCBI Taxonomy" id="1817728"/>
    <lineage>
        <taxon>Bacteria</taxon>
        <taxon>Candidatus Collieribacteriota</taxon>
    </lineage>
</organism>
<feature type="domain" description="Transposase IS200-like" evidence="1">
    <location>
        <begin position="10"/>
        <end position="129"/>
    </location>
</feature>
<dbReference type="PANTHER" id="PTHR33360:SF2">
    <property type="entry name" value="TRANSPOSASE FOR INSERTION SEQUENCE ELEMENT IS200"/>
    <property type="match status" value="1"/>
</dbReference>
<dbReference type="Gene3D" id="3.30.70.1290">
    <property type="entry name" value="Transposase IS200-like"/>
    <property type="match status" value="1"/>
</dbReference>
<evidence type="ECO:0000259" key="1">
    <source>
        <dbReference type="SMART" id="SM01321"/>
    </source>
</evidence>
<dbReference type="PANTHER" id="PTHR33360">
    <property type="entry name" value="TRANSPOSASE FOR INSERTION SEQUENCE ELEMENT IS200"/>
    <property type="match status" value="1"/>
</dbReference>
<reference evidence="2 3" key="1">
    <citation type="journal article" date="2016" name="Nat. Commun.">
        <title>Thousands of microbial genomes shed light on interconnected biogeochemical processes in an aquifer system.</title>
        <authorList>
            <person name="Anantharaman K."/>
            <person name="Brown C.T."/>
            <person name="Hug L.A."/>
            <person name="Sharon I."/>
            <person name="Castelle C.J."/>
            <person name="Probst A.J."/>
            <person name="Thomas B.C."/>
            <person name="Singh A."/>
            <person name="Wilkins M.J."/>
            <person name="Karaoz U."/>
            <person name="Brodie E.L."/>
            <person name="Williams K.H."/>
            <person name="Hubbard S.S."/>
            <person name="Banfield J.F."/>
        </authorList>
    </citation>
    <scope>NUCLEOTIDE SEQUENCE [LARGE SCALE GENOMIC DNA]</scope>
</reference>
<dbReference type="GO" id="GO:0006313">
    <property type="term" value="P:DNA transposition"/>
    <property type="evidence" value="ECO:0007669"/>
    <property type="project" value="InterPro"/>
</dbReference>
<dbReference type="AlphaFoldDB" id="A0A1F5FHB9"/>
<dbReference type="Pfam" id="PF01797">
    <property type="entry name" value="Y1_Tnp"/>
    <property type="match status" value="1"/>
</dbReference>
<evidence type="ECO:0000313" key="2">
    <source>
        <dbReference type="EMBL" id="OGD79048.1"/>
    </source>
</evidence>
<protein>
    <recommendedName>
        <fullName evidence="1">Transposase IS200-like domain-containing protein</fullName>
    </recommendedName>
</protein>
<dbReference type="InterPro" id="IPR036515">
    <property type="entry name" value="Transposase_17_sf"/>
</dbReference>
<dbReference type="GO" id="GO:0004803">
    <property type="term" value="F:transposase activity"/>
    <property type="evidence" value="ECO:0007669"/>
    <property type="project" value="InterPro"/>
</dbReference>
<accession>A0A1F5FHB9</accession>
<comment type="caution">
    <text evidence="2">The sequence shown here is derived from an EMBL/GenBank/DDBJ whole genome shotgun (WGS) entry which is preliminary data.</text>
</comment>
<dbReference type="EMBL" id="MFAM01000027">
    <property type="protein sequence ID" value="OGD79048.1"/>
    <property type="molecule type" value="Genomic_DNA"/>
</dbReference>
<sequence>MRTCKLNHCTYRHQYHLVWGTRYRRKYLKAYVWEELNELIFSIPKKYPTMYIHALKGGEDHVHLQIEVPPDISVAKAVQRIKWVTSIGLKKKFRFIRKIYLEGNIWSVGYFSSTLGLNEMQVKQYIRRQGLQEQIHQIRLLDS</sequence>
<dbReference type="Proteomes" id="UP000176682">
    <property type="component" value="Unassembled WGS sequence"/>
</dbReference>
<name>A0A1F5FHB9_9BACT</name>
<dbReference type="SUPFAM" id="SSF143422">
    <property type="entry name" value="Transposase IS200-like"/>
    <property type="match status" value="1"/>
</dbReference>
<dbReference type="InterPro" id="IPR002686">
    <property type="entry name" value="Transposase_17"/>
</dbReference>
<proteinExistence type="predicted"/>
<dbReference type="SMART" id="SM01321">
    <property type="entry name" value="Y1_Tnp"/>
    <property type="match status" value="1"/>
</dbReference>